<comment type="similarity">
    <text evidence="5">Belongs to the DPH7 family.</text>
</comment>
<evidence type="ECO:0000256" key="4">
    <source>
        <dbReference type="ARBA" id="ARBA00022801"/>
    </source>
</evidence>
<accession>A0A7J7CDJ4</accession>
<sequence>MNLFKFLWSSDDLWSSSDDDLEELLMLYLASTELKRKKRSTSRGYNKTNRSRSKRRSTYSNDMDVGYCYLDGNADAVEFCPHDSYHHVLAAAAYTLKEGDQPSRSGSISLFNVDADAGRFDLFHRVDTAGVFDIKWSPVGGYHSHPLLARADADGCLRIHSFDGCTIREISGENLSSSMCLCLDWNPSATSISVGLSDGSVSLVLLADSQLKKLQEWKAHDFEVWATSFDIHNPHLVYTGSDDCKFSCWDIRDSPSKLAFQNSRVHHMGVCCIAKSPSDSNTVLTGSYDENLRVWDVRSISKPINEASISLGGGVWRIKYHPVVPDLVLAACMHNGFAVVKANGEKAEVVETYSKNKHSSLAYGADWQRRGSLQDSKRKRSVVATCSFYDRLVRIWMPKYVDDGK</sequence>
<evidence type="ECO:0000256" key="8">
    <source>
        <dbReference type="PROSITE-ProRule" id="PRU00221"/>
    </source>
</evidence>
<dbReference type="InParanoid" id="A0A7J7CDJ4"/>
<gene>
    <name evidence="10" type="ORF">HS088_TW18G00850</name>
</gene>
<dbReference type="InterPro" id="IPR015943">
    <property type="entry name" value="WD40/YVTN_repeat-like_dom_sf"/>
</dbReference>
<name>A0A7J7CDJ4_TRIWF</name>
<dbReference type="Proteomes" id="UP000593562">
    <property type="component" value="Unassembled WGS sequence"/>
</dbReference>
<evidence type="ECO:0000256" key="3">
    <source>
        <dbReference type="ARBA" id="ARBA00022737"/>
    </source>
</evidence>
<dbReference type="Pfam" id="PF00400">
    <property type="entry name" value="WD40"/>
    <property type="match status" value="2"/>
</dbReference>
<feature type="repeat" description="WD" evidence="8">
    <location>
        <begin position="263"/>
        <end position="299"/>
    </location>
</feature>
<evidence type="ECO:0000313" key="10">
    <source>
        <dbReference type="EMBL" id="KAF5732160.1"/>
    </source>
</evidence>
<evidence type="ECO:0000256" key="7">
    <source>
        <dbReference type="ARBA" id="ARBA00047551"/>
    </source>
</evidence>
<proteinExistence type="inferred from homology"/>
<dbReference type="InterPro" id="IPR001680">
    <property type="entry name" value="WD40_rpt"/>
</dbReference>
<dbReference type="PANTHER" id="PTHR46042">
    <property type="entry name" value="DIPHTHINE METHYLTRANSFERASE"/>
    <property type="match status" value="1"/>
</dbReference>
<dbReference type="SMART" id="SM00320">
    <property type="entry name" value="WD40"/>
    <property type="match status" value="5"/>
</dbReference>
<dbReference type="PROSITE" id="PS50082">
    <property type="entry name" value="WD_REPEATS_2"/>
    <property type="match status" value="1"/>
</dbReference>
<comment type="catalytic activity">
    <reaction evidence="7">
        <text>diphthine methyl ester-[translation elongation factor 2] + H2O = diphthine-[translation elongation factor 2] + methanol + H(+)</text>
        <dbReference type="Rhea" id="RHEA:42656"/>
        <dbReference type="Rhea" id="RHEA-COMP:10172"/>
        <dbReference type="Rhea" id="RHEA-COMP:10173"/>
        <dbReference type="ChEBI" id="CHEBI:15377"/>
        <dbReference type="ChEBI" id="CHEBI:15378"/>
        <dbReference type="ChEBI" id="CHEBI:17790"/>
        <dbReference type="ChEBI" id="CHEBI:79005"/>
        <dbReference type="ChEBI" id="CHEBI:82696"/>
        <dbReference type="EC" id="3.1.1.97"/>
    </reaction>
</comment>
<dbReference type="SUPFAM" id="SSF50978">
    <property type="entry name" value="WD40 repeat-like"/>
    <property type="match status" value="1"/>
</dbReference>
<dbReference type="AlphaFoldDB" id="A0A7J7CDJ4"/>
<dbReference type="GO" id="GO:0005737">
    <property type="term" value="C:cytoplasm"/>
    <property type="evidence" value="ECO:0007669"/>
    <property type="project" value="TreeGrafter"/>
</dbReference>
<dbReference type="PANTHER" id="PTHR46042:SF1">
    <property type="entry name" value="DIPHTHINE METHYLTRANSFERASE"/>
    <property type="match status" value="1"/>
</dbReference>
<dbReference type="GO" id="GO:0061685">
    <property type="term" value="F:diphthine methylesterase activity"/>
    <property type="evidence" value="ECO:0007669"/>
    <property type="project" value="UniProtKB-EC"/>
</dbReference>
<dbReference type="PROSITE" id="PS00678">
    <property type="entry name" value="WD_REPEATS_1"/>
    <property type="match status" value="1"/>
</dbReference>
<keyword evidence="11" id="KW-1185">Reference proteome</keyword>
<evidence type="ECO:0000256" key="9">
    <source>
        <dbReference type="SAM" id="MobiDB-lite"/>
    </source>
</evidence>
<dbReference type="EC" id="3.1.1.97" evidence="6"/>
<reference evidence="10 11" key="1">
    <citation type="journal article" date="2020" name="Nat. Commun.">
        <title>Genome of Tripterygium wilfordii and identification of cytochrome P450 involved in triptolide biosynthesis.</title>
        <authorList>
            <person name="Tu L."/>
            <person name="Su P."/>
            <person name="Zhang Z."/>
            <person name="Gao L."/>
            <person name="Wang J."/>
            <person name="Hu T."/>
            <person name="Zhou J."/>
            <person name="Zhang Y."/>
            <person name="Zhao Y."/>
            <person name="Liu Y."/>
            <person name="Song Y."/>
            <person name="Tong Y."/>
            <person name="Lu Y."/>
            <person name="Yang J."/>
            <person name="Xu C."/>
            <person name="Jia M."/>
            <person name="Peters R.J."/>
            <person name="Huang L."/>
            <person name="Gao W."/>
        </authorList>
    </citation>
    <scope>NUCLEOTIDE SEQUENCE [LARGE SCALE GENOMIC DNA]</scope>
    <source>
        <strain evidence="11">cv. XIE 37</strain>
        <tissue evidence="10">Leaf</tissue>
    </source>
</reference>
<feature type="region of interest" description="Disordered" evidence="9">
    <location>
        <begin position="39"/>
        <end position="58"/>
    </location>
</feature>
<organism evidence="10 11">
    <name type="scientific">Tripterygium wilfordii</name>
    <name type="common">Thunder God vine</name>
    <dbReference type="NCBI Taxonomy" id="458696"/>
    <lineage>
        <taxon>Eukaryota</taxon>
        <taxon>Viridiplantae</taxon>
        <taxon>Streptophyta</taxon>
        <taxon>Embryophyta</taxon>
        <taxon>Tracheophyta</taxon>
        <taxon>Spermatophyta</taxon>
        <taxon>Magnoliopsida</taxon>
        <taxon>eudicotyledons</taxon>
        <taxon>Gunneridae</taxon>
        <taxon>Pentapetalae</taxon>
        <taxon>rosids</taxon>
        <taxon>fabids</taxon>
        <taxon>Celastrales</taxon>
        <taxon>Celastraceae</taxon>
        <taxon>Tripterygium</taxon>
    </lineage>
</organism>
<dbReference type="PROSITE" id="PS50294">
    <property type="entry name" value="WD_REPEATS_REGION"/>
    <property type="match status" value="1"/>
</dbReference>
<protein>
    <recommendedName>
        <fullName evidence="6">methylated diphthine methylhydrolase</fullName>
        <ecNumber evidence="6">3.1.1.97</ecNumber>
    </recommendedName>
</protein>
<evidence type="ECO:0000256" key="5">
    <source>
        <dbReference type="ARBA" id="ARBA00038092"/>
    </source>
</evidence>
<comment type="caution">
    <text evidence="10">The sequence shown here is derived from an EMBL/GenBank/DDBJ whole genome shotgun (WGS) entry which is preliminary data.</text>
</comment>
<dbReference type="FunCoup" id="A0A7J7CDJ4">
    <property type="interactions" value="3852"/>
</dbReference>
<evidence type="ECO:0000256" key="6">
    <source>
        <dbReference type="ARBA" id="ARBA00039131"/>
    </source>
</evidence>
<evidence type="ECO:0000256" key="1">
    <source>
        <dbReference type="ARBA" id="ARBA00005156"/>
    </source>
</evidence>
<evidence type="ECO:0000313" key="11">
    <source>
        <dbReference type="Proteomes" id="UP000593562"/>
    </source>
</evidence>
<dbReference type="InterPro" id="IPR019775">
    <property type="entry name" value="WD40_repeat_CS"/>
</dbReference>
<keyword evidence="2 8" id="KW-0853">WD repeat</keyword>
<evidence type="ECO:0000256" key="2">
    <source>
        <dbReference type="ARBA" id="ARBA00022574"/>
    </source>
</evidence>
<dbReference type="InterPro" id="IPR052415">
    <property type="entry name" value="Diphthine_MTase"/>
</dbReference>
<dbReference type="Gene3D" id="2.130.10.10">
    <property type="entry name" value="YVTN repeat-like/Quinoprotein amine dehydrogenase"/>
    <property type="match status" value="2"/>
</dbReference>
<dbReference type="GO" id="GO:0017183">
    <property type="term" value="P:protein histidyl modification to diphthamide"/>
    <property type="evidence" value="ECO:0007669"/>
    <property type="project" value="TreeGrafter"/>
</dbReference>
<keyword evidence="3" id="KW-0677">Repeat</keyword>
<keyword evidence="4" id="KW-0378">Hydrolase</keyword>
<dbReference type="InterPro" id="IPR036322">
    <property type="entry name" value="WD40_repeat_dom_sf"/>
</dbReference>
<comment type="pathway">
    <text evidence="1">Protein modification; peptidyl-diphthamide biosynthesis.</text>
</comment>
<dbReference type="EMBL" id="JAAARO010000018">
    <property type="protein sequence ID" value="KAF5732160.1"/>
    <property type="molecule type" value="Genomic_DNA"/>
</dbReference>